<comment type="caution">
    <text evidence="1">The sequence shown here is derived from an EMBL/GenBank/DDBJ whole genome shotgun (WGS) entry which is preliminary data.</text>
</comment>
<sequence length="129" mass="13092">MDGGSSGNDIAVLENGVGEQQTDGKQGLLEGDLQGGANLLGAVRFGKSGKGPGLSGQDPIALYEEIEGLHTSLVFNIDRALSIVSLSHGRILHAEVGHEQGGVVAVVSGAGSYVQTALLCKGVNADRLV</sequence>
<dbReference type="AlphaFoldDB" id="A0A645BZ36"/>
<proteinExistence type="predicted"/>
<organism evidence="1">
    <name type="scientific">bioreactor metagenome</name>
    <dbReference type="NCBI Taxonomy" id="1076179"/>
    <lineage>
        <taxon>unclassified sequences</taxon>
        <taxon>metagenomes</taxon>
        <taxon>ecological metagenomes</taxon>
    </lineage>
</organism>
<gene>
    <name evidence="1" type="ORF">SDC9_116879</name>
</gene>
<evidence type="ECO:0000313" key="1">
    <source>
        <dbReference type="EMBL" id="MPM69931.1"/>
    </source>
</evidence>
<protein>
    <submittedName>
        <fullName evidence="1">Uncharacterized protein</fullName>
    </submittedName>
</protein>
<accession>A0A645BZ36</accession>
<reference evidence="1" key="1">
    <citation type="submission" date="2019-08" db="EMBL/GenBank/DDBJ databases">
        <authorList>
            <person name="Kucharzyk K."/>
            <person name="Murdoch R.W."/>
            <person name="Higgins S."/>
            <person name="Loffler F."/>
        </authorList>
    </citation>
    <scope>NUCLEOTIDE SEQUENCE</scope>
</reference>
<dbReference type="EMBL" id="VSSQ01023166">
    <property type="protein sequence ID" value="MPM69931.1"/>
    <property type="molecule type" value="Genomic_DNA"/>
</dbReference>
<name>A0A645BZ36_9ZZZZ</name>